<sequence>MIRMVEFDGGACYRGQPITRDHIQAVLQRVSGTHVEVTMLDLATTWTDRALISVSGTP</sequence>
<reference evidence="1" key="2">
    <citation type="submission" date="2023-10" db="EMBL/GenBank/DDBJ databases">
        <title>Description of novel Gluconobacter species.</title>
        <authorList>
            <person name="Cleenwerck I."/>
            <person name="Cnockaert M."/>
            <person name="Borremans W."/>
            <person name="Wieme A.D."/>
            <person name="De Vuyst L."/>
            <person name="Vandamme P."/>
        </authorList>
    </citation>
    <scope>NUCLEOTIDE SEQUENCE</scope>
    <source>
        <strain evidence="1">LMG1408</strain>
    </source>
</reference>
<gene>
    <name evidence="1" type="ORF">HKD20_13080</name>
</gene>
<dbReference type="Proteomes" id="UP000603665">
    <property type="component" value="Unassembled WGS sequence"/>
</dbReference>
<protein>
    <submittedName>
        <fullName evidence="1">Uncharacterized protein</fullName>
    </submittedName>
</protein>
<accession>A0AB35ARB7</accession>
<dbReference type="EMBL" id="JABCQL010000047">
    <property type="protein sequence ID" value="MBF0857418.1"/>
    <property type="molecule type" value="Genomic_DNA"/>
</dbReference>
<comment type="caution">
    <text evidence="1">The sequence shown here is derived from an EMBL/GenBank/DDBJ whole genome shotgun (WGS) entry which is preliminary data.</text>
</comment>
<name>A0AB35ARB7_GLUOY</name>
<evidence type="ECO:0000313" key="1">
    <source>
        <dbReference type="EMBL" id="MBF0857418.1"/>
    </source>
</evidence>
<proteinExistence type="predicted"/>
<reference evidence="1" key="1">
    <citation type="submission" date="2020-04" db="EMBL/GenBank/DDBJ databases">
        <authorList>
            <person name="Sombolestani A."/>
        </authorList>
    </citation>
    <scope>NUCLEOTIDE SEQUENCE</scope>
    <source>
        <strain evidence="1">LMG1408</strain>
    </source>
</reference>
<organism evidence="1 2">
    <name type="scientific">Gluconobacter oxydans</name>
    <name type="common">Gluconobacter suboxydans</name>
    <dbReference type="NCBI Taxonomy" id="442"/>
    <lineage>
        <taxon>Bacteria</taxon>
        <taxon>Pseudomonadati</taxon>
        <taxon>Pseudomonadota</taxon>
        <taxon>Alphaproteobacteria</taxon>
        <taxon>Acetobacterales</taxon>
        <taxon>Acetobacteraceae</taxon>
        <taxon>Gluconobacter</taxon>
    </lineage>
</organism>
<evidence type="ECO:0000313" key="2">
    <source>
        <dbReference type="Proteomes" id="UP000603665"/>
    </source>
</evidence>
<dbReference type="AlphaFoldDB" id="A0AB35ARB7"/>